<feature type="region of interest" description="Disordered" evidence="1">
    <location>
        <begin position="73"/>
        <end position="118"/>
    </location>
</feature>
<feature type="compositionally biased region" description="Basic and acidic residues" evidence="1">
    <location>
        <begin position="46"/>
        <end position="56"/>
    </location>
</feature>
<organism evidence="2 3">
    <name type="scientific">Actinoallomurus iriomotensis</name>
    <dbReference type="NCBI Taxonomy" id="478107"/>
    <lineage>
        <taxon>Bacteria</taxon>
        <taxon>Bacillati</taxon>
        <taxon>Actinomycetota</taxon>
        <taxon>Actinomycetes</taxon>
        <taxon>Streptosporangiales</taxon>
        <taxon>Thermomonosporaceae</taxon>
        <taxon>Actinoallomurus</taxon>
    </lineage>
</organism>
<dbReference type="AlphaFoldDB" id="A0A9W6SFK0"/>
<dbReference type="EMBL" id="BSTK01000030">
    <property type="protein sequence ID" value="GLY92508.1"/>
    <property type="molecule type" value="Genomic_DNA"/>
</dbReference>
<accession>A0A9W6SFK0</accession>
<feature type="compositionally biased region" description="Polar residues" evidence="1">
    <location>
        <begin position="29"/>
        <end position="44"/>
    </location>
</feature>
<feature type="region of interest" description="Disordered" evidence="1">
    <location>
        <begin position="1"/>
        <end position="56"/>
    </location>
</feature>
<protein>
    <submittedName>
        <fullName evidence="2">Uncharacterized protein</fullName>
    </submittedName>
</protein>
<evidence type="ECO:0000313" key="2">
    <source>
        <dbReference type="EMBL" id="GLY92508.1"/>
    </source>
</evidence>
<proteinExistence type="predicted"/>
<gene>
    <name evidence="2" type="ORF">Airi02_104360</name>
</gene>
<name>A0A9W6SFK0_9ACTN</name>
<sequence length="118" mass="12912">MHAQAVSMPLPRHRQSARAGAECSKEQQQDAPTPQQYTQHQQAESDYCKRQEGGGERTLEMYDEDIVTNCGSIGRRSGTGGLGHAEEEAATERDAWMPEEDIWGTERGTPAVIGGPGR</sequence>
<evidence type="ECO:0000256" key="1">
    <source>
        <dbReference type="SAM" id="MobiDB-lite"/>
    </source>
</evidence>
<evidence type="ECO:0000313" key="3">
    <source>
        <dbReference type="Proteomes" id="UP001165074"/>
    </source>
</evidence>
<keyword evidence="3" id="KW-1185">Reference proteome</keyword>
<comment type="caution">
    <text evidence="2">The sequence shown here is derived from an EMBL/GenBank/DDBJ whole genome shotgun (WGS) entry which is preliminary data.</text>
</comment>
<dbReference type="Proteomes" id="UP001165074">
    <property type="component" value="Unassembled WGS sequence"/>
</dbReference>
<reference evidence="2" key="1">
    <citation type="submission" date="2023-03" db="EMBL/GenBank/DDBJ databases">
        <title>Actinoallomurus iriomotensis NBRC 103684.</title>
        <authorList>
            <person name="Ichikawa N."/>
            <person name="Sato H."/>
            <person name="Tonouchi N."/>
        </authorList>
    </citation>
    <scope>NUCLEOTIDE SEQUENCE</scope>
    <source>
        <strain evidence="2">NBRC 103684</strain>
    </source>
</reference>
<feature type="compositionally biased region" description="Basic and acidic residues" evidence="1">
    <location>
        <begin position="84"/>
        <end position="96"/>
    </location>
</feature>